<organism evidence="1 2">
    <name type="scientific">Puccinia striiformis f. sp. tritici</name>
    <dbReference type="NCBI Taxonomy" id="168172"/>
    <lineage>
        <taxon>Eukaryota</taxon>
        <taxon>Fungi</taxon>
        <taxon>Dikarya</taxon>
        <taxon>Basidiomycota</taxon>
        <taxon>Pucciniomycotina</taxon>
        <taxon>Pucciniomycetes</taxon>
        <taxon>Pucciniales</taxon>
        <taxon>Pucciniaceae</taxon>
        <taxon>Puccinia</taxon>
    </lineage>
</organism>
<dbReference type="Proteomes" id="UP001060170">
    <property type="component" value="Chromosome 7"/>
</dbReference>
<name>A0ACC0EGI7_9BASI</name>
<evidence type="ECO:0000313" key="2">
    <source>
        <dbReference type="Proteomes" id="UP001060170"/>
    </source>
</evidence>
<keyword evidence="2" id="KW-1185">Reference proteome</keyword>
<gene>
    <name evidence="1" type="ORF">MJO28_007636</name>
</gene>
<reference evidence="1 2" key="3">
    <citation type="journal article" date="2022" name="Microbiol. Spectr.">
        <title>Folding features and dynamics of 3D genome architecture in plant fungal pathogens.</title>
        <authorList>
            <person name="Xia C."/>
        </authorList>
    </citation>
    <scope>NUCLEOTIDE SEQUENCE [LARGE SCALE GENOMIC DNA]</scope>
    <source>
        <strain evidence="1 2">93-210</strain>
    </source>
</reference>
<accession>A0ACC0EGI7</accession>
<protein>
    <submittedName>
        <fullName evidence="1">Uncharacterized protein</fullName>
    </submittedName>
</protein>
<comment type="caution">
    <text evidence="1">The sequence shown here is derived from an EMBL/GenBank/DDBJ whole genome shotgun (WGS) entry which is preliminary data.</text>
</comment>
<sequence length="185" mass="20941">MLRPYVYGYLQQQQEEFQGSLQHRRTHIEALNRLLDEQLTQSAADMDREEKEAIALIITLGHLGTPGFAQNDQGFITTMGVDVTTFDNLLQRYTVHGDFSTIDRDDVNPHGEPQIGRRTLDAAGSLGLVLHWISSTMSAYTLQQLFDITPAVCSRYLATGTKHLLTVLKEHPEARFLWPTTERKA</sequence>
<proteinExistence type="predicted"/>
<dbReference type="EMBL" id="CM045871">
    <property type="protein sequence ID" value="KAI7951952.1"/>
    <property type="molecule type" value="Genomic_DNA"/>
</dbReference>
<evidence type="ECO:0000313" key="1">
    <source>
        <dbReference type="EMBL" id="KAI7951952.1"/>
    </source>
</evidence>
<reference evidence="2" key="2">
    <citation type="journal article" date="2018" name="Mol. Plant Microbe Interact.">
        <title>Genome sequence resources for the wheat stripe rust pathogen (Puccinia striiformis f. sp. tritici) and the barley stripe rust pathogen (Puccinia striiformis f. sp. hordei).</title>
        <authorList>
            <person name="Xia C."/>
            <person name="Wang M."/>
            <person name="Yin C."/>
            <person name="Cornejo O.E."/>
            <person name="Hulbert S.H."/>
            <person name="Chen X."/>
        </authorList>
    </citation>
    <scope>NUCLEOTIDE SEQUENCE [LARGE SCALE GENOMIC DNA]</scope>
    <source>
        <strain evidence="2">93-210</strain>
    </source>
</reference>
<reference evidence="2" key="1">
    <citation type="journal article" date="2018" name="BMC Genomics">
        <title>Genomic insights into host adaptation between the wheat stripe rust pathogen (Puccinia striiformis f. sp. tritici) and the barley stripe rust pathogen (Puccinia striiformis f. sp. hordei).</title>
        <authorList>
            <person name="Xia C."/>
            <person name="Wang M."/>
            <person name="Yin C."/>
            <person name="Cornejo O.E."/>
            <person name="Hulbert S.H."/>
            <person name="Chen X."/>
        </authorList>
    </citation>
    <scope>NUCLEOTIDE SEQUENCE [LARGE SCALE GENOMIC DNA]</scope>
    <source>
        <strain evidence="2">93-210</strain>
    </source>
</reference>